<dbReference type="Pfam" id="PF08028">
    <property type="entry name" value="Acyl-CoA_dh_2"/>
    <property type="match status" value="1"/>
</dbReference>
<keyword evidence="1" id="KW-0560">Oxidoreductase</keyword>
<dbReference type="PANTHER" id="PTHR48083:SF19">
    <property type="entry name" value="FLAVIN-DEPENDENT MONOOXYGENASE, OXYGENASE SUBUNIT HSAA"/>
    <property type="match status" value="1"/>
</dbReference>
<dbReference type="InterPro" id="IPR050741">
    <property type="entry name" value="Acyl-CoA_dehydrogenase"/>
</dbReference>
<dbReference type="GO" id="GO:0033539">
    <property type="term" value="P:fatty acid beta-oxidation using acyl-CoA dehydrogenase"/>
    <property type="evidence" value="ECO:0007669"/>
    <property type="project" value="TreeGrafter"/>
</dbReference>
<evidence type="ECO:0000259" key="4">
    <source>
        <dbReference type="Pfam" id="PF08028"/>
    </source>
</evidence>
<accession>A0A919MGR1</accession>
<evidence type="ECO:0000256" key="2">
    <source>
        <dbReference type="ARBA" id="ARBA00049661"/>
    </source>
</evidence>
<dbReference type="PANTHER" id="PTHR48083">
    <property type="entry name" value="MEDIUM-CHAIN SPECIFIC ACYL-COA DEHYDROGENASE, MITOCHONDRIAL-RELATED"/>
    <property type="match status" value="1"/>
</dbReference>
<dbReference type="InterPro" id="IPR013107">
    <property type="entry name" value="Acyl-CoA_DH_C"/>
</dbReference>
<evidence type="ECO:0000313" key="5">
    <source>
        <dbReference type="EMBL" id="GID70506.1"/>
    </source>
</evidence>
<gene>
    <name evidence="5" type="ORF">Acy02nite_83870</name>
</gene>
<sequence length="390" mass="41495">METTELPTQIEWVHRASELAPVLTEYAAWNEENRRIHDTVVEALTEAGLFRLRVPVADGGYECDASTMVAVATELARADASAAWTVSVGWITSWMAALFPPEVRAEVFADADVRTCGTLSPSAGAEPVDGGFLVTGKWGFVSGAPHSQWQILVAMAPGPGGDPWPVMALAPLSDLKVVDDWHTSGLRGSGSITTIADNLFVPAARVVPLAPALPEGYGAGRAGIYGAPLVATAAASVSGLAVGMARAAVDRFRQRIAGRGITYTSYRSQAAAPVTHLKLAEAVLLADEAEFHAQRLAGQLDAKNAAGQPWTVEERARARVDMGRACRLAQDSVDIVRRASGGSSIYTSEPIQRIAHDIEAMNMHALMQPETNLELYGRVLSGLEPDTLYL</sequence>
<dbReference type="GO" id="GO:0005737">
    <property type="term" value="C:cytoplasm"/>
    <property type="evidence" value="ECO:0007669"/>
    <property type="project" value="TreeGrafter"/>
</dbReference>
<dbReference type="SUPFAM" id="SSF47203">
    <property type="entry name" value="Acyl-CoA dehydrogenase C-terminal domain-like"/>
    <property type="match status" value="1"/>
</dbReference>
<evidence type="ECO:0000256" key="1">
    <source>
        <dbReference type="ARBA" id="ARBA00023002"/>
    </source>
</evidence>
<dbReference type="RefSeq" id="WP_203754417.1">
    <property type="nucleotide sequence ID" value="NZ_BAAAUC010000014.1"/>
</dbReference>
<dbReference type="AlphaFoldDB" id="A0A919MGR1"/>
<dbReference type="GO" id="GO:0016712">
    <property type="term" value="F:oxidoreductase activity, acting on paired donors, with incorporation or reduction of molecular oxygen, reduced flavin or flavoprotein as one donor, and incorporation of one atom of oxygen"/>
    <property type="evidence" value="ECO:0007669"/>
    <property type="project" value="TreeGrafter"/>
</dbReference>
<dbReference type="Gene3D" id="1.10.540.10">
    <property type="entry name" value="Acyl-CoA dehydrogenase/oxidase, N-terminal domain"/>
    <property type="match status" value="1"/>
</dbReference>
<protein>
    <submittedName>
        <fullName evidence="5">Acyl-CoA dehydrogenase</fullName>
    </submittedName>
</protein>
<dbReference type="Pfam" id="PF02771">
    <property type="entry name" value="Acyl-CoA_dh_N"/>
    <property type="match status" value="1"/>
</dbReference>
<dbReference type="InterPro" id="IPR013786">
    <property type="entry name" value="AcylCoA_DH/ox_N"/>
</dbReference>
<dbReference type="GO" id="GO:0003995">
    <property type="term" value="F:acyl-CoA dehydrogenase activity"/>
    <property type="evidence" value="ECO:0007669"/>
    <property type="project" value="TreeGrafter"/>
</dbReference>
<dbReference type="InterPro" id="IPR009100">
    <property type="entry name" value="AcylCoA_DH/oxidase_NM_dom_sf"/>
</dbReference>
<dbReference type="Gene3D" id="2.40.110.10">
    <property type="entry name" value="Butyryl-CoA Dehydrogenase, subunit A, domain 2"/>
    <property type="match status" value="1"/>
</dbReference>
<organism evidence="5 6">
    <name type="scientific">Actinoplanes cyaneus</name>
    <dbReference type="NCBI Taxonomy" id="52696"/>
    <lineage>
        <taxon>Bacteria</taxon>
        <taxon>Bacillati</taxon>
        <taxon>Actinomycetota</taxon>
        <taxon>Actinomycetes</taxon>
        <taxon>Micromonosporales</taxon>
        <taxon>Micromonosporaceae</taxon>
        <taxon>Actinoplanes</taxon>
    </lineage>
</organism>
<dbReference type="EMBL" id="BOMH01000076">
    <property type="protein sequence ID" value="GID70506.1"/>
    <property type="molecule type" value="Genomic_DNA"/>
</dbReference>
<evidence type="ECO:0000313" key="6">
    <source>
        <dbReference type="Proteomes" id="UP000619479"/>
    </source>
</evidence>
<feature type="domain" description="Acyl-CoA dehydrogenase C-terminal" evidence="4">
    <location>
        <begin position="238"/>
        <end position="369"/>
    </location>
</feature>
<dbReference type="InterPro" id="IPR036250">
    <property type="entry name" value="AcylCo_DH-like_C"/>
</dbReference>
<dbReference type="InterPro" id="IPR037069">
    <property type="entry name" value="AcylCoA_DH/ox_N_sf"/>
</dbReference>
<dbReference type="InterPro" id="IPR046373">
    <property type="entry name" value="Acyl-CoA_Oxase/DH_mid-dom_sf"/>
</dbReference>
<dbReference type="Gene3D" id="1.20.140.10">
    <property type="entry name" value="Butyryl-CoA Dehydrogenase, subunit A, domain 3"/>
    <property type="match status" value="1"/>
</dbReference>
<name>A0A919MGR1_9ACTN</name>
<comment type="caution">
    <text evidence="5">The sequence shown here is derived from an EMBL/GenBank/DDBJ whole genome shotgun (WGS) entry which is preliminary data.</text>
</comment>
<keyword evidence="6" id="KW-1185">Reference proteome</keyword>
<dbReference type="GO" id="GO:0050660">
    <property type="term" value="F:flavin adenine dinucleotide binding"/>
    <property type="evidence" value="ECO:0007669"/>
    <property type="project" value="InterPro"/>
</dbReference>
<evidence type="ECO:0000259" key="3">
    <source>
        <dbReference type="Pfam" id="PF02771"/>
    </source>
</evidence>
<dbReference type="Proteomes" id="UP000619479">
    <property type="component" value="Unassembled WGS sequence"/>
</dbReference>
<dbReference type="PIRSF" id="PIRSF016578">
    <property type="entry name" value="HsaA"/>
    <property type="match status" value="1"/>
</dbReference>
<feature type="domain" description="Acyl-CoA dehydrogenase/oxidase N-terminal" evidence="3">
    <location>
        <begin position="25"/>
        <end position="94"/>
    </location>
</feature>
<reference evidence="5" key="1">
    <citation type="submission" date="2021-01" db="EMBL/GenBank/DDBJ databases">
        <title>Whole genome shotgun sequence of Actinoplanes cyaneus NBRC 14990.</title>
        <authorList>
            <person name="Komaki H."/>
            <person name="Tamura T."/>
        </authorList>
    </citation>
    <scope>NUCLEOTIDE SEQUENCE</scope>
    <source>
        <strain evidence="5">NBRC 14990</strain>
    </source>
</reference>
<dbReference type="SUPFAM" id="SSF56645">
    <property type="entry name" value="Acyl-CoA dehydrogenase NM domain-like"/>
    <property type="match status" value="1"/>
</dbReference>
<proteinExistence type="inferred from homology"/>
<comment type="similarity">
    <text evidence="2">Belongs to the HpaH/HsaA monooxygenase family.</text>
</comment>